<protein>
    <submittedName>
        <fullName evidence="1">Uncharacterized protein</fullName>
    </submittedName>
</protein>
<gene>
    <name evidence="1" type="ORF">KGB56_26665</name>
</gene>
<keyword evidence="2" id="KW-1185">Reference proteome</keyword>
<sequence>MTIRNLFKFFASVAGFAVEAKTPSQKYASQLPSLDMSVIDVFMDEDVMPFTERYIAFLLIEGEVRPVHEDALNFEDAIEKLGELYEDAQILRVYGSDLAVYEGNKCIQAGQLFLTEEQKLQVGWAYMEEEEPDLREDWPLYMKESDYHEEDEEPEEVLQEGQFECVISVLQYEGLIHEVDVDFIETHQAECFAEVVEDLSERYDNEFSWSVKARDWKGNRFTHSHKLDKIRIHEQHLTHEEQALKRFENQDVQWAS</sequence>
<organism evidence="1 2">
    <name type="scientific">Pseudovibrio brasiliensis</name>
    <dbReference type="NCBI Taxonomy" id="1898042"/>
    <lineage>
        <taxon>Bacteria</taxon>
        <taxon>Pseudomonadati</taxon>
        <taxon>Pseudomonadota</taxon>
        <taxon>Alphaproteobacteria</taxon>
        <taxon>Hyphomicrobiales</taxon>
        <taxon>Stappiaceae</taxon>
        <taxon>Pseudovibrio</taxon>
    </lineage>
</organism>
<evidence type="ECO:0000313" key="2">
    <source>
        <dbReference type="Proteomes" id="UP000680706"/>
    </source>
</evidence>
<evidence type="ECO:0000313" key="1">
    <source>
        <dbReference type="EMBL" id="QUS59176.1"/>
    </source>
</evidence>
<keyword evidence="1" id="KW-0614">Plasmid</keyword>
<name>A0ABX8AZW2_9HYPH</name>
<geneLocation type="plasmid" evidence="1 2">
    <name>pAb134-04</name>
</geneLocation>
<dbReference type="Proteomes" id="UP000680706">
    <property type="component" value="Plasmid pAb134-04"/>
</dbReference>
<proteinExistence type="predicted"/>
<dbReference type="EMBL" id="CP074130">
    <property type="protein sequence ID" value="QUS59176.1"/>
    <property type="molecule type" value="Genomic_DNA"/>
</dbReference>
<reference evidence="1 2" key="1">
    <citation type="journal article" date="2021" name="Angew. Chem. Int. Ed. Engl.">
        <title>A novel family of nonribosomal peptides modulate collective behavior in Pseudovibrio bacteria isolated from marine sponges.</title>
        <authorList>
            <person name="Ioca L.P."/>
            <person name="Dai Y."/>
            <person name="Kunakom S."/>
            <person name="Diaz-Espinosa J."/>
            <person name="Krunic A."/>
            <person name="Crnkovic C.M."/>
            <person name="Orjala J."/>
            <person name="Sanchez L.M."/>
            <person name="Ferreira A.G."/>
            <person name="Berlinck R.G.S."/>
            <person name="Eustaquio A.S."/>
        </authorList>
    </citation>
    <scope>NUCLEOTIDE SEQUENCE [LARGE SCALE GENOMIC DNA]</scope>
    <source>
        <strain evidence="1 2">Ab134</strain>
        <plasmid evidence="1 2">pAb134-04</plasmid>
    </source>
</reference>
<accession>A0ABX8AZW2</accession>
<dbReference type="RefSeq" id="WP_075699309.1">
    <property type="nucleotide sequence ID" value="NZ_CP074130.1"/>
</dbReference>